<evidence type="ECO:0000313" key="1">
    <source>
        <dbReference type="EMBL" id="KAK4037243.1"/>
    </source>
</evidence>
<evidence type="ECO:0000313" key="2">
    <source>
        <dbReference type="Proteomes" id="UP001234178"/>
    </source>
</evidence>
<proteinExistence type="predicted"/>
<keyword evidence="2" id="KW-1185">Reference proteome</keyword>
<protein>
    <recommendedName>
        <fullName evidence="3">Secreted protein</fullName>
    </recommendedName>
</protein>
<name>A0ABR0B6D0_9CRUS</name>
<dbReference type="PROSITE" id="PS51257">
    <property type="entry name" value="PROKAR_LIPOPROTEIN"/>
    <property type="match status" value="1"/>
</dbReference>
<accession>A0ABR0B6D0</accession>
<comment type="caution">
    <text evidence="1">The sequence shown here is derived from an EMBL/GenBank/DDBJ whole genome shotgun (WGS) entry which is preliminary data.</text>
</comment>
<dbReference type="EMBL" id="JAOYFB010000040">
    <property type="protein sequence ID" value="KAK4037243.1"/>
    <property type="molecule type" value="Genomic_DNA"/>
</dbReference>
<organism evidence="1 2">
    <name type="scientific">Daphnia magna</name>
    <dbReference type="NCBI Taxonomy" id="35525"/>
    <lineage>
        <taxon>Eukaryota</taxon>
        <taxon>Metazoa</taxon>
        <taxon>Ecdysozoa</taxon>
        <taxon>Arthropoda</taxon>
        <taxon>Crustacea</taxon>
        <taxon>Branchiopoda</taxon>
        <taxon>Diplostraca</taxon>
        <taxon>Cladocera</taxon>
        <taxon>Anomopoda</taxon>
        <taxon>Daphniidae</taxon>
        <taxon>Daphnia</taxon>
    </lineage>
</organism>
<gene>
    <name evidence="1" type="ORF">OUZ56_029280</name>
</gene>
<sequence length="78" mass="8842">MTRSCLPFVHLLCRLQFTQLTVTFTSCSYFNGWLLFSMNVPIPSIQQNNKRRAYSGAVIVCLQNCEIASLKNVLIIGK</sequence>
<reference evidence="1 2" key="1">
    <citation type="journal article" date="2023" name="Nucleic Acids Res.">
        <title>The hologenome of Daphnia magna reveals possible DNA methylation and microbiome-mediated evolution of the host genome.</title>
        <authorList>
            <person name="Chaturvedi A."/>
            <person name="Li X."/>
            <person name="Dhandapani V."/>
            <person name="Marshall H."/>
            <person name="Kissane S."/>
            <person name="Cuenca-Cambronero M."/>
            <person name="Asole G."/>
            <person name="Calvet F."/>
            <person name="Ruiz-Romero M."/>
            <person name="Marangio P."/>
            <person name="Guigo R."/>
            <person name="Rago D."/>
            <person name="Mirbahai L."/>
            <person name="Eastwood N."/>
            <person name="Colbourne J.K."/>
            <person name="Zhou J."/>
            <person name="Mallon E."/>
            <person name="Orsini L."/>
        </authorList>
    </citation>
    <scope>NUCLEOTIDE SEQUENCE [LARGE SCALE GENOMIC DNA]</scope>
    <source>
        <strain evidence="1">LRV0_1</strain>
    </source>
</reference>
<dbReference type="Proteomes" id="UP001234178">
    <property type="component" value="Unassembled WGS sequence"/>
</dbReference>
<evidence type="ECO:0008006" key="3">
    <source>
        <dbReference type="Google" id="ProtNLM"/>
    </source>
</evidence>